<dbReference type="Gene3D" id="1.20.1280.50">
    <property type="match status" value="1"/>
</dbReference>
<dbReference type="Pfam" id="PF01429">
    <property type="entry name" value="MBD"/>
    <property type="match status" value="1"/>
</dbReference>
<feature type="domain" description="MBD" evidence="2">
    <location>
        <begin position="467"/>
        <end position="534"/>
    </location>
</feature>
<evidence type="ECO:0000259" key="2">
    <source>
        <dbReference type="PROSITE" id="PS50982"/>
    </source>
</evidence>
<dbReference type="InterPro" id="IPR016177">
    <property type="entry name" value="DNA-bd_dom_sf"/>
</dbReference>
<feature type="compositionally biased region" description="Basic and acidic residues" evidence="1">
    <location>
        <begin position="17"/>
        <end position="27"/>
    </location>
</feature>
<gene>
    <name evidence="3" type="ORF">DMAD_01546</name>
</gene>
<dbReference type="SUPFAM" id="SSF81383">
    <property type="entry name" value="F-box domain"/>
    <property type="match status" value="1"/>
</dbReference>
<dbReference type="PROSITE" id="PS50982">
    <property type="entry name" value="MBD"/>
    <property type="match status" value="1"/>
</dbReference>
<evidence type="ECO:0000313" key="3">
    <source>
        <dbReference type="EMBL" id="BFG01901.1"/>
    </source>
</evidence>
<proteinExistence type="predicted"/>
<dbReference type="Gene3D" id="3.30.890.10">
    <property type="entry name" value="Methyl-cpg-binding Protein 2, Chain A"/>
    <property type="match status" value="1"/>
</dbReference>
<feature type="compositionally biased region" description="Polar residues" evidence="1">
    <location>
        <begin position="49"/>
        <end position="63"/>
    </location>
</feature>
<feature type="compositionally biased region" description="Low complexity" evidence="1">
    <location>
        <begin position="676"/>
        <end position="687"/>
    </location>
</feature>
<dbReference type="AlphaFoldDB" id="A0AAU9G2Z2"/>
<dbReference type="InterPro" id="IPR001810">
    <property type="entry name" value="F-box_dom"/>
</dbReference>
<feature type="compositionally biased region" description="Basic and acidic residues" evidence="1">
    <location>
        <begin position="388"/>
        <end position="401"/>
    </location>
</feature>
<feature type="compositionally biased region" description="Low complexity" evidence="1">
    <location>
        <begin position="138"/>
        <end position="193"/>
    </location>
</feature>
<feature type="region of interest" description="Disordered" evidence="1">
    <location>
        <begin position="629"/>
        <end position="658"/>
    </location>
</feature>
<feature type="region of interest" description="Disordered" evidence="1">
    <location>
        <begin position="266"/>
        <end position="350"/>
    </location>
</feature>
<organism evidence="3 4">
    <name type="scientific">Drosophila madeirensis</name>
    <name type="common">Fruit fly</name>
    <dbReference type="NCBI Taxonomy" id="30013"/>
    <lineage>
        <taxon>Eukaryota</taxon>
        <taxon>Metazoa</taxon>
        <taxon>Ecdysozoa</taxon>
        <taxon>Arthropoda</taxon>
        <taxon>Hexapoda</taxon>
        <taxon>Insecta</taxon>
        <taxon>Pterygota</taxon>
        <taxon>Neoptera</taxon>
        <taxon>Endopterygota</taxon>
        <taxon>Diptera</taxon>
        <taxon>Brachycera</taxon>
        <taxon>Muscomorpha</taxon>
        <taxon>Ephydroidea</taxon>
        <taxon>Drosophilidae</taxon>
        <taxon>Drosophila</taxon>
        <taxon>Sophophora</taxon>
    </lineage>
</organism>
<sequence>MSEELPGTSNGRKSRRDKPYARRHEDTNDTSMRNRLLGANRMAPEMSTDDSNSPQYNGDSPMNGNGRSGGKKKKKRKNAKERRESADSGLKGYTGRNPDLSDKVLEIADDSDEDPRSPAEIRALCTSGLRVFPREQQEQQQQQQQQQTEPAADAAVEEAAAAGPAALADPASPEPDTPTSSQMSSSSPSTTSSRTEKTKTAILPTAKDPSPPSIQLTTTTTTAVRTTTTTTSTTSSTGTSTSTSTTTTCIPATSLFSNLLTPVPVASGSPARPVTPVAPVTTTTHQTPTTSPSPIYSPTAPANNNNNSNSSHSSEHNSNNSSAASSASDSEPEPQAAATTNESQQQTATDLDQKAEELVFPGMSRVAVSAVSSQQIQTRLNSTIVNKPNDDIDNKEKEKKSPATTTAAAAAAAAVAVPTNNPINNKKKRNRNTTNKSPRPIAPKPLICGDDPLPPERPRRKSVARPNATDQIYREPFKYGWTRQVVNPSEKSSTSTQTAYTSPLGKKCRNMSEIQALLSDGLTTDNFLFGGQCLGVGPEFETIRTAVSREELNNAMQERRKSLAAEKATESLAAKANRKRRQTLGAESKPASASAGNSKRRKSTVVASVASAKSVAAKSPKHLAADAVVAPGAGKRKSKPNVPKGASPPTEGWTSTTAVKGNARLLAADRNGSARSSGHYNTSGSSSAATLSQQKRAGCVSSVELVNGSVCLQNCCQSVQGTEDEELDDEEEDSEESYPELPLSNGVKVPKTIEPPGELPPAELFSTDTCQVATQTDVQMGQEVVVIGGRKAMTMTGEQSIKNQSKVIVPKRLASSNRYASHKQSSETAPEQTWAKAFGAGFDCRILLSVMKTLNKQDLASVSQVSKLWNVCSNDPQLWKSVSLRDTTVRNWPALVLKMARKGTRELDMVGANIPSTANLGAGHMHTLKEMRVVRTHCTKAEFLQQIISKMHKLEKLIATCCSSKLSFSAIDKMENLTELRIRMTDANGSITSLSQVGKLTRLRVLSLRGVKNLFKFQFLKELTNLETLILGNCQNEDEARRLGNVVLPTLKKLQAFRIETDIDQKKNPTGSFPIKDIMHGLAQAGHVRRLELVNVDVDSNFSALLAKCKTVSELLLIPRCHDETNGMIRAVMELTRNKSQLKLFKLVINKALLTLTATFLARPNVPLVPVTRPVHGMKSSEKLYLCSSNCQEKNHKSCVVGMHFERFQTFMGELMGKCSTSVVTMAVDHTVTVQLERLPPDEKVL</sequence>
<feature type="compositionally biased region" description="Polar residues" evidence="1">
    <location>
        <begin position="339"/>
        <end position="350"/>
    </location>
</feature>
<feature type="region of interest" description="Disordered" evidence="1">
    <location>
        <begin position="671"/>
        <end position="692"/>
    </location>
</feature>
<feature type="region of interest" description="Disordered" evidence="1">
    <location>
        <begin position="381"/>
        <end position="466"/>
    </location>
</feature>
<dbReference type="Proteomes" id="UP001500889">
    <property type="component" value="Chromosome A"/>
</dbReference>
<reference evidence="3 4" key="1">
    <citation type="submission" date="2024-02" db="EMBL/GenBank/DDBJ databases">
        <title>A chromosome-level genome assembly of Drosophila madeirensis, a fruit fly species endemic to Madeira island.</title>
        <authorList>
            <person name="Tomihara K."/>
            <person name="Llopart A."/>
            <person name="Yamamoto D."/>
        </authorList>
    </citation>
    <scope>NUCLEOTIDE SEQUENCE [LARGE SCALE GENOMIC DNA]</scope>
    <source>
        <strain evidence="3 4">RF1</strain>
    </source>
</reference>
<feature type="region of interest" description="Disordered" evidence="1">
    <location>
        <begin position="558"/>
        <end position="605"/>
    </location>
</feature>
<feature type="compositionally biased region" description="Acidic residues" evidence="1">
    <location>
        <begin position="722"/>
        <end position="738"/>
    </location>
</feature>
<feature type="compositionally biased region" description="Basic and acidic residues" evidence="1">
    <location>
        <begin position="558"/>
        <end position="569"/>
    </location>
</feature>
<dbReference type="Pfam" id="PF12937">
    <property type="entry name" value="F-box-like"/>
    <property type="match status" value="1"/>
</dbReference>
<feature type="compositionally biased region" description="Low complexity" evidence="1">
    <location>
        <begin position="269"/>
        <end position="338"/>
    </location>
</feature>
<feature type="compositionally biased region" description="Basic residues" evidence="1">
    <location>
        <begin position="69"/>
        <end position="80"/>
    </location>
</feature>
<dbReference type="SUPFAM" id="SSF54171">
    <property type="entry name" value="DNA-binding domain"/>
    <property type="match status" value="1"/>
</dbReference>
<dbReference type="InterPro" id="IPR001739">
    <property type="entry name" value="Methyl_CpG_DNA-bd"/>
</dbReference>
<feature type="compositionally biased region" description="Low complexity" evidence="1">
    <location>
        <begin position="217"/>
        <end position="247"/>
    </location>
</feature>
<feature type="region of interest" description="Disordered" evidence="1">
    <location>
        <begin position="1"/>
        <end position="247"/>
    </location>
</feature>
<dbReference type="InterPro" id="IPR036047">
    <property type="entry name" value="F-box-like_dom_sf"/>
</dbReference>
<dbReference type="GO" id="GO:0003677">
    <property type="term" value="F:DNA binding"/>
    <property type="evidence" value="ECO:0007669"/>
    <property type="project" value="InterPro"/>
</dbReference>
<evidence type="ECO:0000313" key="4">
    <source>
        <dbReference type="Proteomes" id="UP001500889"/>
    </source>
</evidence>
<dbReference type="PANTHER" id="PTHR15739:SF5">
    <property type="entry name" value="LD23158P"/>
    <property type="match status" value="1"/>
</dbReference>
<dbReference type="EMBL" id="AP029266">
    <property type="protein sequence ID" value="BFG01901.1"/>
    <property type="molecule type" value="Genomic_DNA"/>
</dbReference>
<dbReference type="SUPFAM" id="SSF52047">
    <property type="entry name" value="RNI-like"/>
    <property type="match status" value="1"/>
</dbReference>
<dbReference type="InterPro" id="IPR032675">
    <property type="entry name" value="LRR_dom_sf"/>
</dbReference>
<keyword evidence="4" id="KW-1185">Reference proteome</keyword>
<accession>A0AAU9G2Z2</accession>
<dbReference type="InterPro" id="IPR052283">
    <property type="entry name" value="GenomicStab_NeuMorph_Reg"/>
</dbReference>
<dbReference type="PANTHER" id="PTHR15739">
    <property type="entry name" value="ZINC FINGER PROTEIN"/>
    <property type="match status" value="1"/>
</dbReference>
<name>A0AAU9G2Z2_DROMD</name>
<protein>
    <submittedName>
        <fullName evidence="3">Serine-rich adhesin for platelets</fullName>
    </submittedName>
</protein>
<dbReference type="Gene3D" id="3.80.10.10">
    <property type="entry name" value="Ribonuclease Inhibitor"/>
    <property type="match status" value="1"/>
</dbReference>
<feature type="compositionally biased region" description="Low complexity" evidence="1">
    <location>
        <begin position="402"/>
        <end position="424"/>
    </location>
</feature>
<feature type="region of interest" description="Disordered" evidence="1">
    <location>
        <begin position="722"/>
        <end position="748"/>
    </location>
</feature>
<evidence type="ECO:0000256" key="1">
    <source>
        <dbReference type="SAM" id="MobiDB-lite"/>
    </source>
</evidence>